<feature type="region of interest" description="Disordered" evidence="1">
    <location>
        <begin position="248"/>
        <end position="304"/>
    </location>
</feature>
<gene>
    <name evidence="3" type="ORF">PCAR00345_LOCUS25140</name>
</gene>
<evidence type="ECO:0000256" key="1">
    <source>
        <dbReference type="SAM" id="MobiDB-lite"/>
    </source>
</evidence>
<keyword evidence="2" id="KW-0812">Transmembrane</keyword>
<feature type="compositionally biased region" description="Basic and acidic residues" evidence="1">
    <location>
        <begin position="291"/>
        <end position="304"/>
    </location>
</feature>
<keyword evidence="2" id="KW-1133">Transmembrane helix</keyword>
<feature type="compositionally biased region" description="Low complexity" evidence="1">
    <location>
        <begin position="248"/>
        <end position="268"/>
    </location>
</feature>
<reference evidence="3" key="1">
    <citation type="submission" date="2021-01" db="EMBL/GenBank/DDBJ databases">
        <authorList>
            <person name="Corre E."/>
            <person name="Pelletier E."/>
            <person name="Niang G."/>
            <person name="Scheremetjew M."/>
            <person name="Finn R."/>
            <person name="Kale V."/>
            <person name="Holt S."/>
            <person name="Cochrane G."/>
            <person name="Meng A."/>
            <person name="Brown T."/>
            <person name="Cohen L."/>
        </authorList>
    </citation>
    <scope>NUCLEOTIDE SEQUENCE</scope>
    <source>
        <strain evidence="3">CCMP645</strain>
    </source>
</reference>
<organism evidence="3">
    <name type="scientific">Chrysotila carterae</name>
    <name type="common">Marine alga</name>
    <name type="synonym">Syracosphaera carterae</name>
    <dbReference type="NCBI Taxonomy" id="13221"/>
    <lineage>
        <taxon>Eukaryota</taxon>
        <taxon>Haptista</taxon>
        <taxon>Haptophyta</taxon>
        <taxon>Prymnesiophyceae</taxon>
        <taxon>Isochrysidales</taxon>
        <taxon>Isochrysidaceae</taxon>
        <taxon>Chrysotila</taxon>
    </lineage>
</organism>
<feature type="compositionally biased region" description="Polar residues" evidence="1">
    <location>
        <begin position="274"/>
        <end position="284"/>
    </location>
</feature>
<sequence length="304" mass="32928">MAAPPSQPTLHEGLALQPPAWLKDSLDAWLKDRDAMFALVCSALLAVTPLLVLLLPSGDGSEKENVDSCRANGSDPKNVQAVDGDHSHKSHVGRKQTLADVLMKTPDANSMQPLRVREPAMLSVFSCGAPSSTLFGRMFDTAKSLALVALYLVVSPLALFCLFHFSEADVQWAISTAVEKSVLNTAVELRDYVWNQLFWPFARAIEPYLMDRTFMFWLMLASLASLLPLMLVCIPDYEADDEARGAAAKTTATRAAATPATRSATAAAEHGRPTTETAASQQPHKLSAPCGHEHAERKSTEKVA</sequence>
<proteinExistence type="predicted"/>
<feature type="transmembrane region" description="Helical" evidence="2">
    <location>
        <begin position="35"/>
        <end position="55"/>
    </location>
</feature>
<evidence type="ECO:0000313" key="3">
    <source>
        <dbReference type="EMBL" id="CAE0772528.1"/>
    </source>
</evidence>
<evidence type="ECO:0000256" key="2">
    <source>
        <dbReference type="SAM" id="Phobius"/>
    </source>
</evidence>
<protein>
    <submittedName>
        <fullName evidence="3">Uncharacterized protein</fullName>
    </submittedName>
</protein>
<feature type="region of interest" description="Disordered" evidence="1">
    <location>
        <begin position="64"/>
        <end position="89"/>
    </location>
</feature>
<feature type="transmembrane region" description="Helical" evidence="2">
    <location>
        <begin position="214"/>
        <end position="234"/>
    </location>
</feature>
<name>A0A7S4BPC1_CHRCT</name>
<dbReference type="EMBL" id="HBIZ01039441">
    <property type="protein sequence ID" value="CAE0772528.1"/>
    <property type="molecule type" value="Transcribed_RNA"/>
</dbReference>
<accession>A0A7S4BPC1</accession>
<feature type="transmembrane region" description="Helical" evidence="2">
    <location>
        <begin position="145"/>
        <end position="165"/>
    </location>
</feature>
<keyword evidence="2" id="KW-0472">Membrane</keyword>
<dbReference type="AlphaFoldDB" id="A0A7S4BPC1"/>